<evidence type="ECO:0000313" key="3">
    <source>
        <dbReference type="Proteomes" id="UP001153292"/>
    </source>
</evidence>
<organism evidence="2 3">
    <name type="scientific">Chilo suppressalis</name>
    <name type="common">Asiatic rice borer moth</name>
    <dbReference type="NCBI Taxonomy" id="168631"/>
    <lineage>
        <taxon>Eukaryota</taxon>
        <taxon>Metazoa</taxon>
        <taxon>Ecdysozoa</taxon>
        <taxon>Arthropoda</taxon>
        <taxon>Hexapoda</taxon>
        <taxon>Insecta</taxon>
        <taxon>Pterygota</taxon>
        <taxon>Neoptera</taxon>
        <taxon>Endopterygota</taxon>
        <taxon>Lepidoptera</taxon>
        <taxon>Glossata</taxon>
        <taxon>Ditrysia</taxon>
        <taxon>Pyraloidea</taxon>
        <taxon>Crambidae</taxon>
        <taxon>Crambinae</taxon>
        <taxon>Chilo</taxon>
    </lineage>
</organism>
<feature type="signal peptide" evidence="1">
    <location>
        <begin position="1"/>
        <end position="27"/>
    </location>
</feature>
<evidence type="ECO:0000313" key="2">
    <source>
        <dbReference type="EMBL" id="CAH0403215.1"/>
    </source>
</evidence>
<feature type="chain" id="PRO_5045238435" evidence="1">
    <location>
        <begin position="28"/>
        <end position="237"/>
    </location>
</feature>
<reference evidence="2" key="1">
    <citation type="submission" date="2021-12" db="EMBL/GenBank/DDBJ databases">
        <authorList>
            <person name="King R."/>
        </authorList>
    </citation>
    <scope>NUCLEOTIDE SEQUENCE</scope>
</reference>
<protein>
    <submittedName>
        <fullName evidence="2">Uncharacterized protein</fullName>
    </submittedName>
</protein>
<proteinExistence type="predicted"/>
<dbReference type="EMBL" id="OU963915">
    <property type="protein sequence ID" value="CAH0403215.1"/>
    <property type="molecule type" value="Genomic_DNA"/>
</dbReference>
<name>A0ABN8B2H1_CHISP</name>
<evidence type="ECO:0000256" key="1">
    <source>
        <dbReference type="SAM" id="SignalP"/>
    </source>
</evidence>
<dbReference type="Proteomes" id="UP001153292">
    <property type="component" value="Chromosome 22"/>
</dbReference>
<keyword evidence="3" id="KW-1185">Reference proteome</keyword>
<sequence>MWQSQFAIFILIPQLLLVSGLVRRYSGDKFDNDLDVNEYTGRPNVRLVNGLQQENPLWVLRLGNDDFDDLKLRIASIREEQDFYYAFVPLIKRLEARKGGPLPKPISKKLIPRKPNRETEKLAQREVLKNEIMKIVNKFALSTNKEPDSYLTESDDKEISSLALYFKGPYTSLIVTLGQRQWHYFLTPSPFPGWFYEVHAEVKNNEKDIYVDVPDNLKNEFYEVLLKMIHVFLGFPI</sequence>
<keyword evidence="1" id="KW-0732">Signal</keyword>
<accession>A0ABN8B2H1</accession>
<gene>
    <name evidence="2" type="ORF">CHILSU_LOCUS6481</name>
</gene>